<keyword evidence="3" id="KW-1185">Reference proteome</keyword>
<evidence type="ECO:0000313" key="3">
    <source>
        <dbReference type="Proteomes" id="UP001166304"/>
    </source>
</evidence>
<feature type="compositionally biased region" description="Polar residues" evidence="1">
    <location>
        <begin position="56"/>
        <end position="65"/>
    </location>
</feature>
<dbReference type="Proteomes" id="UP001166304">
    <property type="component" value="Unassembled WGS sequence"/>
</dbReference>
<protein>
    <submittedName>
        <fullName evidence="2">Uncharacterized protein</fullName>
    </submittedName>
</protein>
<proteinExistence type="predicted"/>
<accession>A0AA41KLX1</accession>
<organism evidence="2 3">
    <name type="scientific">Haloarcula salina</name>
    <dbReference type="NCBI Taxonomy" id="1429914"/>
    <lineage>
        <taxon>Archaea</taxon>
        <taxon>Methanobacteriati</taxon>
        <taxon>Methanobacteriota</taxon>
        <taxon>Stenosarchaea group</taxon>
        <taxon>Halobacteria</taxon>
        <taxon>Halobacteriales</taxon>
        <taxon>Haloarculaceae</taxon>
        <taxon>Haloarcula</taxon>
    </lineage>
</organism>
<feature type="region of interest" description="Disordered" evidence="1">
    <location>
        <begin position="46"/>
        <end position="70"/>
    </location>
</feature>
<name>A0AA41KLX1_9EURY</name>
<sequence>MDKRTRTGGLAVLLVVWLVATAGAGAGVTYGLLSDDGTASGTVQIAAGSSGPPSGQSFDDANGNGQYDPGETTYSAAELVDFDDPAANLVVPESVDSIDQQNSDVRVRAGAITYGGSVSAQNGDVSLTAVDGDVTLDGGTLDSQNGAVDVDAPNGGISLTGGTVESQNSDVTLSAGDAVNVSGTDIDAQNGNVQITTDARLVADGSTIEAQNSHVTLAGRTVSARNADLFSRNNYVGLSATRNGGGSLDVTGASLASQNNDVTLESNGDILANESTMESTNGAVTADLGTATATLYLDGANVDDGDDAIAYGPTGVHVVPSGGPATPS</sequence>
<gene>
    <name evidence="2" type="ORF">KTS37_16245</name>
</gene>
<comment type="caution">
    <text evidence="2">The sequence shown here is derived from an EMBL/GenBank/DDBJ whole genome shotgun (WGS) entry which is preliminary data.</text>
</comment>
<dbReference type="RefSeq" id="WP_162414072.1">
    <property type="nucleotide sequence ID" value="NZ_JAHQXE010000005.1"/>
</dbReference>
<evidence type="ECO:0000256" key="1">
    <source>
        <dbReference type="SAM" id="MobiDB-lite"/>
    </source>
</evidence>
<feature type="compositionally biased region" description="Low complexity" evidence="1">
    <location>
        <begin position="46"/>
        <end position="55"/>
    </location>
</feature>
<reference evidence="2" key="1">
    <citation type="submission" date="2021-06" db="EMBL/GenBank/DDBJ databases">
        <title>New haloarchaea isolates fom saline soil.</title>
        <authorList>
            <person name="Duran-Viseras A."/>
            <person name="Sanchez-Porro C.S."/>
            <person name="Ventosa A."/>
        </authorList>
    </citation>
    <scope>NUCLEOTIDE SEQUENCE</scope>
    <source>
        <strain evidence="2">JCM 18369</strain>
    </source>
</reference>
<dbReference type="SUPFAM" id="SSF51126">
    <property type="entry name" value="Pectin lyase-like"/>
    <property type="match status" value="1"/>
</dbReference>
<dbReference type="InterPro" id="IPR011050">
    <property type="entry name" value="Pectin_lyase_fold/virulence"/>
</dbReference>
<dbReference type="AlphaFoldDB" id="A0AA41KLX1"/>
<dbReference type="EMBL" id="JAHQXE010000005">
    <property type="protein sequence ID" value="MBV0903339.1"/>
    <property type="molecule type" value="Genomic_DNA"/>
</dbReference>
<evidence type="ECO:0000313" key="2">
    <source>
        <dbReference type="EMBL" id="MBV0903339.1"/>
    </source>
</evidence>